<dbReference type="RefSeq" id="WP_055159276.1">
    <property type="nucleotide sequence ID" value="NZ_CYZO01000029.1"/>
</dbReference>
<dbReference type="AlphaFoldDB" id="A0A174DU40"/>
<protein>
    <submittedName>
        <fullName evidence="2">Uncharacterized protein</fullName>
    </submittedName>
</protein>
<feature type="transmembrane region" description="Helical" evidence="1">
    <location>
        <begin position="18"/>
        <end position="36"/>
    </location>
</feature>
<gene>
    <name evidence="2" type="ORF">ERS852456_02132</name>
</gene>
<keyword evidence="1" id="KW-0812">Transmembrane</keyword>
<name>A0A174DU40_9FIRM</name>
<proteinExistence type="predicted"/>
<sequence>MQQFMQGLYDICNTFSPFVYLLVAVSLIIIGVMFIVPSQKAKEMAKSHVGWVVIGCGIVLGALTFAREISSRFVF</sequence>
<reference evidence="2 3" key="1">
    <citation type="submission" date="2015-09" db="EMBL/GenBank/DDBJ databases">
        <authorList>
            <consortium name="Pathogen Informatics"/>
        </authorList>
    </citation>
    <scope>NUCLEOTIDE SEQUENCE [LARGE SCALE GENOMIC DNA]</scope>
    <source>
        <strain evidence="2 3">2789STDY5834841</strain>
    </source>
</reference>
<evidence type="ECO:0000256" key="1">
    <source>
        <dbReference type="SAM" id="Phobius"/>
    </source>
</evidence>
<accession>A0A174DU40</accession>
<organism evidence="2 3">
    <name type="scientific">[Ruminococcus] torques</name>
    <dbReference type="NCBI Taxonomy" id="33039"/>
    <lineage>
        <taxon>Bacteria</taxon>
        <taxon>Bacillati</taxon>
        <taxon>Bacillota</taxon>
        <taxon>Clostridia</taxon>
        <taxon>Lachnospirales</taxon>
        <taxon>Lachnospiraceae</taxon>
        <taxon>Mediterraneibacter</taxon>
    </lineage>
</organism>
<dbReference type="EMBL" id="CYZO01000029">
    <property type="protein sequence ID" value="CUO28747.1"/>
    <property type="molecule type" value="Genomic_DNA"/>
</dbReference>
<evidence type="ECO:0000313" key="2">
    <source>
        <dbReference type="EMBL" id="CUO28747.1"/>
    </source>
</evidence>
<keyword evidence="1" id="KW-1133">Transmembrane helix</keyword>
<dbReference type="Proteomes" id="UP000095787">
    <property type="component" value="Unassembled WGS sequence"/>
</dbReference>
<keyword evidence="1" id="KW-0472">Membrane</keyword>
<evidence type="ECO:0000313" key="3">
    <source>
        <dbReference type="Proteomes" id="UP000095787"/>
    </source>
</evidence>
<feature type="transmembrane region" description="Helical" evidence="1">
    <location>
        <begin position="48"/>
        <end position="66"/>
    </location>
</feature>